<dbReference type="AlphaFoldDB" id="A0A3S9QD96"/>
<protein>
    <submittedName>
        <fullName evidence="1">Uncharacterized protein</fullName>
    </submittedName>
</protein>
<evidence type="ECO:0000313" key="1">
    <source>
        <dbReference type="EMBL" id="AZQ92739.1"/>
    </source>
</evidence>
<proteinExistence type="predicted"/>
<dbReference type="Proteomes" id="UP000268436">
    <property type="component" value="Unassembled WGS sequence"/>
</dbReference>
<evidence type="ECO:0000313" key="2">
    <source>
        <dbReference type="EMBL" id="RUO11877.1"/>
    </source>
</evidence>
<dbReference type="EMBL" id="CP034662">
    <property type="protein sequence ID" value="AZQ92739.1"/>
    <property type="molecule type" value="Genomic_DNA"/>
</dbReference>
<organism evidence="1 4">
    <name type="scientific">Moraxella catarrhalis</name>
    <name type="common">Branhamella catarrhalis</name>
    <dbReference type="NCBI Taxonomy" id="480"/>
    <lineage>
        <taxon>Bacteria</taxon>
        <taxon>Pseudomonadati</taxon>
        <taxon>Pseudomonadota</taxon>
        <taxon>Gammaproteobacteria</taxon>
        <taxon>Moraxellales</taxon>
        <taxon>Moraxellaceae</taxon>
        <taxon>Moraxella</taxon>
    </lineage>
</organism>
<evidence type="ECO:0000313" key="4">
    <source>
        <dbReference type="Proteomes" id="UP000280228"/>
    </source>
</evidence>
<accession>A0A3S9QD96</accession>
<evidence type="ECO:0000313" key="3">
    <source>
        <dbReference type="Proteomes" id="UP000268436"/>
    </source>
</evidence>
<dbReference type="EMBL" id="RYER01000027">
    <property type="protein sequence ID" value="RUO11877.1"/>
    <property type="molecule type" value="Genomic_DNA"/>
</dbReference>
<name>A0A3S9QD96_MORCA</name>
<sequence length="39" mass="4219">MSEGVFGARLINGACVRYRLADGKVINGIIQLILPFICP</sequence>
<keyword evidence="3" id="KW-1185">Reference proteome</keyword>
<gene>
    <name evidence="1" type="ORF">EJK53_0379</name>
    <name evidence="2" type="ORF">EJK54_0541</name>
</gene>
<reference evidence="3 4" key="1">
    <citation type="submission" date="2018-12" db="EMBL/GenBank/DDBJ databases">
        <title>Persistence of Moraxella catarrhalis in Chronic Obstructive Pulmonary Disease and Regulation of the Hag/MID Adhesin.</title>
        <authorList>
            <person name="Murphy T."/>
            <person name="Zhao X."/>
            <person name="Vyas G."/>
            <person name="Aluvathingal J."/>
            <person name="Nadendla S."/>
            <person name="Tallon L."/>
            <person name="Tettelin H."/>
        </authorList>
    </citation>
    <scope>NUCLEOTIDE SEQUENCE [LARGE SCALE GENOMIC DNA]</scope>
    <source>
        <strain evidence="2 3">173P27B1</strain>
        <strain evidence="1 4">46P58B1</strain>
    </source>
</reference>
<dbReference type="Proteomes" id="UP000280228">
    <property type="component" value="Chromosome"/>
</dbReference>